<evidence type="ECO:0000256" key="7">
    <source>
        <dbReference type="SAM" id="MobiDB-lite"/>
    </source>
</evidence>
<feature type="domain" description="Histone deacetylase interacting" evidence="8">
    <location>
        <begin position="459"/>
        <end position="564"/>
    </location>
</feature>
<evidence type="ECO:0000313" key="9">
    <source>
        <dbReference type="EMBL" id="GMI35577.1"/>
    </source>
</evidence>
<dbReference type="InterPro" id="IPR039774">
    <property type="entry name" value="Sin3-like"/>
</dbReference>
<evidence type="ECO:0000256" key="1">
    <source>
        <dbReference type="ARBA" id="ARBA00004123"/>
    </source>
</evidence>
<dbReference type="Pfam" id="PF08295">
    <property type="entry name" value="Sin3_corepress"/>
    <property type="match status" value="1"/>
</dbReference>
<keyword evidence="6" id="KW-0175">Coiled coil</keyword>
<reference evidence="10" key="1">
    <citation type="journal article" date="2023" name="Commun. Biol.">
        <title>Genome analysis of Parmales, the sister group of diatoms, reveals the evolutionary specialization of diatoms from phago-mixotrophs to photoautotrophs.</title>
        <authorList>
            <person name="Ban H."/>
            <person name="Sato S."/>
            <person name="Yoshikawa S."/>
            <person name="Yamada K."/>
            <person name="Nakamura Y."/>
            <person name="Ichinomiya M."/>
            <person name="Sato N."/>
            <person name="Blanc-Mathieu R."/>
            <person name="Endo H."/>
            <person name="Kuwata A."/>
            <person name="Ogata H."/>
        </authorList>
    </citation>
    <scope>NUCLEOTIDE SEQUENCE [LARGE SCALE GENOMIC DNA]</scope>
</reference>
<keyword evidence="2" id="KW-0678">Repressor</keyword>
<feature type="region of interest" description="Disordered" evidence="7">
    <location>
        <begin position="103"/>
        <end position="150"/>
    </location>
</feature>
<dbReference type="InterPro" id="IPR003822">
    <property type="entry name" value="PAH"/>
</dbReference>
<dbReference type="PROSITE" id="PS51477">
    <property type="entry name" value="PAH"/>
    <property type="match status" value="2"/>
</dbReference>
<comment type="caution">
    <text evidence="9">The sequence shown here is derived from an EMBL/GenBank/DDBJ whole genome shotgun (WGS) entry which is preliminary data.</text>
</comment>
<dbReference type="SMART" id="SM00761">
    <property type="entry name" value="HDAC_interact"/>
    <property type="match status" value="1"/>
</dbReference>
<proteinExistence type="predicted"/>
<evidence type="ECO:0000259" key="8">
    <source>
        <dbReference type="SMART" id="SM00761"/>
    </source>
</evidence>
<dbReference type="AlphaFoldDB" id="A0A9W7G6U0"/>
<dbReference type="InterPro" id="IPR013194">
    <property type="entry name" value="HDAC_interact_dom"/>
</dbReference>
<dbReference type="GO" id="GO:0000785">
    <property type="term" value="C:chromatin"/>
    <property type="evidence" value="ECO:0007669"/>
    <property type="project" value="TreeGrafter"/>
</dbReference>
<keyword evidence="4 5" id="KW-0539">Nucleus</keyword>
<name>A0A9W7G6U0_9STRA</name>
<organism evidence="9 10">
    <name type="scientific">Triparma columacea</name>
    <dbReference type="NCBI Taxonomy" id="722753"/>
    <lineage>
        <taxon>Eukaryota</taxon>
        <taxon>Sar</taxon>
        <taxon>Stramenopiles</taxon>
        <taxon>Ochrophyta</taxon>
        <taxon>Bolidophyceae</taxon>
        <taxon>Parmales</taxon>
        <taxon>Triparmaceae</taxon>
        <taxon>Triparma</taxon>
    </lineage>
</organism>
<evidence type="ECO:0000256" key="5">
    <source>
        <dbReference type="PROSITE-ProRule" id="PRU00810"/>
    </source>
</evidence>
<evidence type="ECO:0000256" key="3">
    <source>
        <dbReference type="ARBA" id="ARBA00022737"/>
    </source>
</evidence>
<accession>A0A9W7G6U0</accession>
<gene>
    <name evidence="9" type="ORF">TrCOL_g7581</name>
</gene>
<dbReference type="GO" id="GO:0003714">
    <property type="term" value="F:transcription corepressor activity"/>
    <property type="evidence" value="ECO:0007669"/>
    <property type="project" value="InterPro"/>
</dbReference>
<dbReference type="GO" id="GO:0000122">
    <property type="term" value="P:negative regulation of transcription by RNA polymerase II"/>
    <property type="evidence" value="ECO:0007669"/>
    <property type="project" value="TreeGrafter"/>
</dbReference>
<dbReference type="PANTHER" id="PTHR12346">
    <property type="entry name" value="SIN3B-RELATED"/>
    <property type="match status" value="1"/>
</dbReference>
<feature type="coiled-coil region" evidence="6">
    <location>
        <begin position="418"/>
        <end position="445"/>
    </location>
</feature>
<evidence type="ECO:0000256" key="4">
    <source>
        <dbReference type="ARBA" id="ARBA00023242"/>
    </source>
</evidence>
<evidence type="ECO:0000313" key="10">
    <source>
        <dbReference type="Proteomes" id="UP001165065"/>
    </source>
</evidence>
<dbReference type="SUPFAM" id="SSF47762">
    <property type="entry name" value="PAH2 domain"/>
    <property type="match status" value="2"/>
</dbReference>
<feature type="region of interest" description="Disordered" evidence="7">
    <location>
        <begin position="897"/>
        <end position="943"/>
    </location>
</feature>
<protein>
    <recommendedName>
        <fullName evidence="8">Histone deacetylase interacting domain-containing protein</fullName>
    </recommendedName>
</protein>
<comment type="subcellular location">
    <subcellularLocation>
        <location evidence="1 5">Nucleus</location>
    </subcellularLocation>
</comment>
<dbReference type="FunFam" id="1.20.1160.11:FF:000001">
    <property type="entry name" value="Paired amphipathic helix protein Sin3"/>
    <property type="match status" value="1"/>
</dbReference>
<dbReference type="PANTHER" id="PTHR12346:SF0">
    <property type="entry name" value="SIN3A, ISOFORM G"/>
    <property type="match status" value="1"/>
</dbReference>
<dbReference type="FunFam" id="1.20.1160.11:FF:000003">
    <property type="entry name" value="Paired amphipathic helix SIN3-like protein"/>
    <property type="match status" value="1"/>
</dbReference>
<keyword evidence="3" id="KW-0677">Repeat</keyword>
<dbReference type="Gene3D" id="1.20.1160.11">
    <property type="entry name" value="Paired amphipathic helix"/>
    <property type="match status" value="3"/>
</dbReference>
<dbReference type="GO" id="GO:0000118">
    <property type="term" value="C:histone deacetylase complex"/>
    <property type="evidence" value="ECO:0007669"/>
    <property type="project" value="TreeGrafter"/>
</dbReference>
<feature type="region of interest" description="Disordered" evidence="7">
    <location>
        <begin position="1094"/>
        <end position="1128"/>
    </location>
</feature>
<feature type="compositionally biased region" description="Basic and acidic residues" evidence="7">
    <location>
        <begin position="907"/>
        <end position="916"/>
    </location>
</feature>
<dbReference type="EMBL" id="BRYA01000056">
    <property type="protein sequence ID" value="GMI35577.1"/>
    <property type="molecule type" value="Genomic_DNA"/>
</dbReference>
<dbReference type="Pfam" id="PF02671">
    <property type="entry name" value="PAH"/>
    <property type="match status" value="2"/>
</dbReference>
<dbReference type="OrthoDB" id="195893at2759"/>
<feature type="compositionally biased region" description="Pro residues" evidence="7">
    <location>
        <begin position="125"/>
        <end position="141"/>
    </location>
</feature>
<evidence type="ECO:0000256" key="2">
    <source>
        <dbReference type="ARBA" id="ARBA00022491"/>
    </source>
</evidence>
<feature type="compositionally biased region" description="Basic residues" evidence="7">
    <location>
        <begin position="897"/>
        <end position="906"/>
    </location>
</feature>
<sequence length="1128" mass="126590">MRELRVEDALQYLDQVKMEFGDRPHIYNEFLDIMKNFKSQQIDTPGVIRSVSNLFHGNKKLVLGFNTFLPEGYKIELPLDGNGPPVAVYQAPGQTGVTRILGPGATLDEGNREGESATTAAPAAAAPPAPVTTTSAPPPVAPDTGNNNQPVEFDHAINYVTTIKKRFASEPETYKSFLEILHTYQKEQRGIKEVLDEVSNLFADHPDLLKEFTYFLPDQVQEQAKKQLAEIVAKKGQMRRSHPASSAYISLGYNPGAVQHNPLAFGATKPRTFEREKEIIASAKYGTISFQPIKPKKMMNPAEAAMLTGRPRAIPVLAELPTVVENAFFAKAKAHLSCKALQKPTKDAADKRNTPWAEFLKTLHLFAAQLISREELNHLIANLFRQGQSGAPVDSLKGEAAELCKMFTAVIDNRGPYAAQERANIEKAKAGLSNLKRTFEMATAQDEAAKNDPNVPKSNVTVVTPSYRTLPVQYPRLADANFTDRQKSDSEVLNNDIVNVGTCCHAYETGDYKKRGNVHETLFFDLEDQRYELDMAIDANTATMRQMEPVYKEIDFLKRQEENDGQPIGRMHYKLLRRTFTTSHVSAIGRIYGDAGEIVLEHLKRNPVAVIPVVMDRLKQKDTEWRQIRTQLNNKWRSLHERACNGCLDFKTVARKRLMANAHASGELLRPFVGGNPNLSLADGGLPAGSVQWDRTDIQPLTRKLTYQLMSSCAESDTFHTDLDCSRIWCELFLPFFAFDRFTMLKETHAEYLPPVFPNNLTVMTSFGVGKVLYYSNDKQVYRVQLDYGIGYLSPNCIFYPIVGVDGEDNELKLYARHNHRLKSLVLPEFTYKRRNFEMTVDGDCKPTPIQTAYLTKDMYLVMSLFNLIGRRLEMIKQDFKERAVAVPEKSTTKITIKGKKTKSKEKKAAEAKKTSASETAGDLPDPSGDDEKDDPGMKSIAGHIENSDKFQGFTGLLRERMRNAIDQPTYESACGMIVADGMELGDLCYIPELIIRATDSMLAVIGADDEREGSGNGFLRDVYLSTRNYEFDKNQLLQSLKAYSKDNSRHTDFYETMFEITYDSNKARFTAKFLGDKEKLMKGYTMSEKPIQTEFAPTTAKSGEVSAMEIDPVAPSGGRGRSKRQRT</sequence>
<evidence type="ECO:0000256" key="6">
    <source>
        <dbReference type="SAM" id="Coils"/>
    </source>
</evidence>
<dbReference type="InterPro" id="IPR036600">
    <property type="entry name" value="PAH_sf"/>
</dbReference>
<dbReference type="Proteomes" id="UP001165065">
    <property type="component" value="Unassembled WGS sequence"/>
</dbReference>
<keyword evidence="10" id="KW-1185">Reference proteome</keyword>